<dbReference type="Gene3D" id="3.60.21.10">
    <property type="match status" value="1"/>
</dbReference>
<sequence length="238" mass="25693">MNAILRRARQSEAEPHASALNGEAVLCDPSGVLYAPDHALLVVSDLHLEKGAAFARRGMMLPPYDTAATLALFTAAIERYAPARVVCLGDSFHDRHGAALMPAPYRDTLALLMQGREWVWVRGNHDPEPPAGLGGETVEEVRIGGLVFRHEPSADYRFGEVAGHLHPMARVAKNGRSIRGACFASDGSRMIMPSFGITTGGLNVLDAPFAGLFRLETAKAYVIGQTRIYPIGFSSLSR</sequence>
<keyword evidence="2" id="KW-0540">Nuclease</keyword>
<proteinExistence type="predicted"/>
<dbReference type="EMBL" id="VZDO01000007">
    <property type="protein sequence ID" value="KAB0680025.1"/>
    <property type="molecule type" value="Genomic_DNA"/>
</dbReference>
<evidence type="ECO:0000313" key="3">
    <source>
        <dbReference type="Proteomes" id="UP000432089"/>
    </source>
</evidence>
<dbReference type="Pfam" id="PF00149">
    <property type="entry name" value="Metallophos"/>
    <property type="match status" value="1"/>
</dbReference>
<dbReference type="Proteomes" id="UP000432089">
    <property type="component" value="Unassembled WGS sequence"/>
</dbReference>
<evidence type="ECO:0000259" key="1">
    <source>
        <dbReference type="Pfam" id="PF00149"/>
    </source>
</evidence>
<evidence type="ECO:0000313" key="2">
    <source>
        <dbReference type="EMBL" id="KAB0680025.1"/>
    </source>
</evidence>
<dbReference type="RefSeq" id="WP_150969727.1">
    <property type="nucleotide sequence ID" value="NZ_VZDO01000007.1"/>
</dbReference>
<dbReference type="AlphaFoldDB" id="A0A7V7TWP1"/>
<dbReference type="PANTHER" id="PTHR39323">
    <property type="entry name" value="BLR1149 PROTEIN"/>
    <property type="match status" value="1"/>
</dbReference>
<dbReference type="GO" id="GO:0004519">
    <property type="term" value="F:endonuclease activity"/>
    <property type="evidence" value="ECO:0007669"/>
    <property type="project" value="UniProtKB-KW"/>
</dbReference>
<comment type="caution">
    <text evidence="2">The sequence shown here is derived from an EMBL/GenBank/DDBJ whole genome shotgun (WGS) entry which is preliminary data.</text>
</comment>
<dbReference type="InterPro" id="IPR024173">
    <property type="entry name" value="Pesterase_MJ0037-like"/>
</dbReference>
<keyword evidence="3" id="KW-1185">Reference proteome</keyword>
<keyword evidence="2" id="KW-0436">Ligase</keyword>
<dbReference type="GO" id="GO:0016787">
    <property type="term" value="F:hydrolase activity"/>
    <property type="evidence" value="ECO:0007669"/>
    <property type="project" value="UniProtKB-KW"/>
</dbReference>
<reference evidence="2 3" key="1">
    <citation type="submission" date="2019-09" db="EMBL/GenBank/DDBJ databases">
        <title>YIM 132180 draft genome.</title>
        <authorList>
            <person name="Zhang K."/>
        </authorList>
    </citation>
    <scope>NUCLEOTIDE SEQUENCE [LARGE SCALE GENOMIC DNA]</scope>
    <source>
        <strain evidence="2 3">YIM 132180</strain>
    </source>
</reference>
<protein>
    <submittedName>
        <fullName evidence="2">Ligase-associated DNA damage response endonuclease PdeM</fullName>
        <ecNumber evidence="2">3.1.-.-</ecNumber>
    </submittedName>
</protein>
<gene>
    <name evidence="2" type="primary">pdeM</name>
    <name evidence="2" type="ORF">F6X38_10680</name>
</gene>
<accession>A0A7V7TWP1</accession>
<feature type="domain" description="Calcineurin-like phosphoesterase" evidence="1">
    <location>
        <begin position="40"/>
        <end position="164"/>
    </location>
</feature>
<dbReference type="NCBIfam" id="TIGR04123">
    <property type="entry name" value="P_estr_lig_assc"/>
    <property type="match status" value="1"/>
</dbReference>
<dbReference type="GO" id="GO:0016874">
    <property type="term" value="F:ligase activity"/>
    <property type="evidence" value="ECO:0007669"/>
    <property type="project" value="UniProtKB-KW"/>
</dbReference>
<name>A0A7V7TWP1_9HYPH</name>
<dbReference type="InterPro" id="IPR026336">
    <property type="entry name" value="PdeM-like"/>
</dbReference>
<dbReference type="SUPFAM" id="SSF56300">
    <property type="entry name" value="Metallo-dependent phosphatases"/>
    <property type="match status" value="1"/>
</dbReference>
<keyword evidence="2" id="KW-0378">Hydrolase</keyword>
<dbReference type="InterPro" id="IPR029052">
    <property type="entry name" value="Metallo-depent_PP-like"/>
</dbReference>
<organism evidence="2 3">
    <name type="scientific">Plantimonas leprariae</name>
    <dbReference type="NCBI Taxonomy" id="2615207"/>
    <lineage>
        <taxon>Bacteria</taxon>
        <taxon>Pseudomonadati</taxon>
        <taxon>Pseudomonadota</taxon>
        <taxon>Alphaproteobacteria</taxon>
        <taxon>Hyphomicrobiales</taxon>
        <taxon>Aurantimonadaceae</taxon>
        <taxon>Plantimonas</taxon>
    </lineage>
</organism>
<dbReference type="InterPro" id="IPR004843">
    <property type="entry name" value="Calcineurin-like_PHP"/>
</dbReference>
<dbReference type="PIRSF" id="PIRSF000887">
    <property type="entry name" value="Pesterase_MJ0037"/>
    <property type="match status" value="1"/>
</dbReference>
<dbReference type="PANTHER" id="PTHR39323:SF1">
    <property type="entry name" value="BLR1149 PROTEIN"/>
    <property type="match status" value="1"/>
</dbReference>
<dbReference type="EC" id="3.1.-.-" evidence="2"/>
<keyword evidence="2" id="KW-0255">Endonuclease</keyword>